<accession>A0A8S5U0H8</accession>
<dbReference type="EMBL" id="BK015974">
    <property type="protein sequence ID" value="DAF87943.1"/>
    <property type="molecule type" value="Genomic_DNA"/>
</dbReference>
<proteinExistence type="predicted"/>
<protein>
    <submittedName>
        <fullName evidence="1">Minor capsid protein</fullName>
    </submittedName>
</protein>
<evidence type="ECO:0000313" key="1">
    <source>
        <dbReference type="EMBL" id="DAF87943.1"/>
    </source>
</evidence>
<sequence>MSQTEEYWIERMRRAQEKQATHSITELQNELNIYYSKAMRRLIKQFEVIYEKLLRQTAEGITPSVADLYKLDTYWKLQGALRLELQKLGDKQEVLFSKKFEEAYEHIWKSISFPSQSAFTQPSLENAHQLINSIWCADGKNWSTRVWGNIDKLQESLNDALVDCVITGKKTTELKHMLMEEFGVGYNRADTIARTEIAHIQTQTARERYKNYGI</sequence>
<reference evidence="1" key="1">
    <citation type="journal article" date="2021" name="Proc. Natl. Acad. Sci. U.S.A.">
        <title>A Catalog of Tens of Thousands of Viruses from Human Metagenomes Reveals Hidden Associations with Chronic Diseases.</title>
        <authorList>
            <person name="Tisza M.J."/>
            <person name="Buck C.B."/>
        </authorList>
    </citation>
    <scope>NUCLEOTIDE SEQUENCE</scope>
    <source>
        <strain evidence="1">CtNEy24</strain>
    </source>
</reference>
<organism evidence="1">
    <name type="scientific">Siphoviridae sp. ctNEy24</name>
    <dbReference type="NCBI Taxonomy" id="2825466"/>
    <lineage>
        <taxon>Viruses</taxon>
        <taxon>Duplodnaviria</taxon>
        <taxon>Heunggongvirae</taxon>
        <taxon>Uroviricota</taxon>
        <taxon>Caudoviricetes</taxon>
    </lineage>
</organism>
<name>A0A8S5U0H8_9CAUD</name>